<proteinExistence type="predicted"/>
<dbReference type="Gene3D" id="3.40.50.2000">
    <property type="entry name" value="Glycogen Phosphorylase B"/>
    <property type="match status" value="2"/>
</dbReference>
<reference evidence="3" key="1">
    <citation type="journal article" date="2019" name="Int. J. Syst. Evol. Microbiol.">
        <title>The Global Catalogue of Microorganisms (GCM) 10K type strain sequencing project: providing services to taxonomists for standard genome sequencing and annotation.</title>
        <authorList>
            <consortium name="The Broad Institute Genomics Platform"/>
            <consortium name="The Broad Institute Genome Sequencing Center for Infectious Disease"/>
            <person name="Wu L."/>
            <person name="Ma J."/>
        </authorList>
    </citation>
    <scope>NUCLEOTIDE SEQUENCE [LARGE SCALE GENOMIC DNA]</scope>
    <source>
        <strain evidence="3">CGMCC 1.15774</strain>
    </source>
</reference>
<evidence type="ECO:0000313" key="2">
    <source>
        <dbReference type="EMBL" id="MFC4220508.1"/>
    </source>
</evidence>
<dbReference type="EMBL" id="JBHSCL010000004">
    <property type="protein sequence ID" value="MFC4220508.1"/>
    <property type="molecule type" value="Genomic_DNA"/>
</dbReference>
<dbReference type="RefSeq" id="WP_379764147.1">
    <property type="nucleotide sequence ID" value="NZ_JBHSCL010000004.1"/>
</dbReference>
<name>A0ABV8PJY0_9FLAO</name>
<feature type="domain" description="Glycosyl transferase family 1" evidence="1">
    <location>
        <begin position="179"/>
        <end position="337"/>
    </location>
</feature>
<dbReference type="PANTHER" id="PTHR45947">
    <property type="entry name" value="SULFOQUINOVOSYL TRANSFERASE SQD2"/>
    <property type="match status" value="1"/>
</dbReference>
<dbReference type="SUPFAM" id="SSF53756">
    <property type="entry name" value="UDP-Glycosyltransferase/glycogen phosphorylase"/>
    <property type="match status" value="1"/>
</dbReference>
<organism evidence="2 3">
    <name type="scientific">Flagellimonas marina</name>
    <dbReference type="NCBI Taxonomy" id="1775168"/>
    <lineage>
        <taxon>Bacteria</taxon>
        <taxon>Pseudomonadati</taxon>
        <taxon>Bacteroidota</taxon>
        <taxon>Flavobacteriia</taxon>
        <taxon>Flavobacteriales</taxon>
        <taxon>Flavobacteriaceae</taxon>
        <taxon>Flagellimonas</taxon>
    </lineage>
</organism>
<keyword evidence="2" id="KW-0328">Glycosyltransferase</keyword>
<dbReference type="CDD" id="cd03801">
    <property type="entry name" value="GT4_PimA-like"/>
    <property type="match status" value="1"/>
</dbReference>
<keyword evidence="2" id="KW-0808">Transferase</keyword>
<dbReference type="InterPro" id="IPR001296">
    <property type="entry name" value="Glyco_trans_1"/>
</dbReference>
<comment type="caution">
    <text evidence="2">The sequence shown here is derived from an EMBL/GenBank/DDBJ whole genome shotgun (WGS) entry which is preliminary data.</text>
</comment>
<protein>
    <submittedName>
        <fullName evidence="2">Glycosyltransferase family 4 protein</fullName>
        <ecNumber evidence="2">2.4.-.-</ecNumber>
    </submittedName>
</protein>
<evidence type="ECO:0000313" key="3">
    <source>
        <dbReference type="Proteomes" id="UP001595841"/>
    </source>
</evidence>
<dbReference type="PANTHER" id="PTHR45947:SF3">
    <property type="entry name" value="SULFOQUINOVOSYL TRANSFERASE SQD2"/>
    <property type="match status" value="1"/>
</dbReference>
<keyword evidence="3" id="KW-1185">Reference proteome</keyword>
<dbReference type="InterPro" id="IPR050194">
    <property type="entry name" value="Glycosyltransferase_grp1"/>
</dbReference>
<sequence>MTIAIFSNFFNHHQKPLADELYKALGEDFTFVATEPMPDSFKKSGYSTFENTPYVLHAYENEKTKHRAVELSLTSDAVIHGAAPLLYIKERLALNKLTFRYAERMFKKSALQKFNPRTLWNQYKKHTVFKHKDCHMLCASAYTANDLHWIGAYPNKMYKWGYFTKTPNIDIESVLEEKRNSVFTILFVARLIDWKHPEMVILLAEELKKMGCSFEVKIVGSGDMKEELSNMIDRSDLGNCVKLLGNIENEQVLELMRTSHAFFFSSDRNEGWGAVANEAMANGCTLVASHEIGAVPYLIIPYKTGMVFQSKNLKQATAIMRKLIEDRELNSSLARNAFLSIRETWSPKNAATNLLGLSQNLLASKQNNIKTGPCSPAKPTKTNWYKTLVK</sequence>
<gene>
    <name evidence="2" type="ORF">ACFOWS_10205</name>
</gene>
<dbReference type="GO" id="GO:0016757">
    <property type="term" value="F:glycosyltransferase activity"/>
    <property type="evidence" value="ECO:0007669"/>
    <property type="project" value="UniProtKB-KW"/>
</dbReference>
<accession>A0ABV8PJY0</accession>
<dbReference type="Pfam" id="PF00534">
    <property type="entry name" value="Glycos_transf_1"/>
    <property type="match status" value="1"/>
</dbReference>
<evidence type="ECO:0000259" key="1">
    <source>
        <dbReference type="Pfam" id="PF00534"/>
    </source>
</evidence>
<dbReference type="EC" id="2.4.-.-" evidence="2"/>
<dbReference type="Proteomes" id="UP001595841">
    <property type="component" value="Unassembled WGS sequence"/>
</dbReference>